<proteinExistence type="predicted"/>
<evidence type="ECO:0000313" key="2">
    <source>
        <dbReference type="Proteomes" id="UP001596201"/>
    </source>
</evidence>
<dbReference type="EMBL" id="JBHSKX010000001">
    <property type="protein sequence ID" value="MFC5366925.1"/>
    <property type="molecule type" value="Genomic_DNA"/>
</dbReference>
<gene>
    <name evidence="1" type="ORF">ACFPJ5_08220</name>
</gene>
<dbReference type="AlphaFoldDB" id="A0ABD5RAJ1"/>
<reference evidence="1 2" key="1">
    <citation type="journal article" date="2019" name="Int. J. Syst. Evol. Microbiol.">
        <title>The Global Catalogue of Microorganisms (GCM) 10K type strain sequencing project: providing services to taxonomists for standard genome sequencing and annotation.</title>
        <authorList>
            <consortium name="The Broad Institute Genomics Platform"/>
            <consortium name="The Broad Institute Genome Sequencing Center for Infectious Disease"/>
            <person name="Wu L."/>
            <person name="Ma J."/>
        </authorList>
    </citation>
    <scope>NUCLEOTIDE SEQUENCE [LARGE SCALE GENOMIC DNA]</scope>
    <source>
        <strain evidence="1 2">CGMCC 1.12237</strain>
    </source>
</reference>
<dbReference type="RefSeq" id="WP_227227743.1">
    <property type="nucleotide sequence ID" value="NZ_JAJCVJ010000001.1"/>
</dbReference>
<evidence type="ECO:0008006" key="3">
    <source>
        <dbReference type="Google" id="ProtNLM"/>
    </source>
</evidence>
<evidence type="ECO:0000313" key="1">
    <source>
        <dbReference type="EMBL" id="MFC5366925.1"/>
    </source>
</evidence>
<accession>A0ABD5RAJ1</accession>
<name>A0ABD5RAJ1_9EURY</name>
<comment type="caution">
    <text evidence="1">The sequence shown here is derived from an EMBL/GenBank/DDBJ whole genome shotgun (WGS) entry which is preliminary data.</text>
</comment>
<organism evidence="1 2">
    <name type="scientific">Salinirubrum litoreum</name>
    <dbReference type="NCBI Taxonomy" id="1126234"/>
    <lineage>
        <taxon>Archaea</taxon>
        <taxon>Methanobacteriati</taxon>
        <taxon>Methanobacteriota</taxon>
        <taxon>Stenosarchaea group</taxon>
        <taxon>Halobacteria</taxon>
        <taxon>Halobacteriales</taxon>
        <taxon>Haloferacaceae</taxon>
        <taxon>Salinirubrum</taxon>
    </lineage>
</organism>
<keyword evidence="2" id="KW-1185">Reference proteome</keyword>
<protein>
    <recommendedName>
        <fullName evidence="3">YtkA-like domain-containing protein</fullName>
    </recommendedName>
</protein>
<dbReference type="Proteomes" id="UP001596201">
    <property type="component" value="Unassembled WGS sequence"/>
</dbReference>
<sequence length="123" mass="13444">MIALSVGGITLLAGCGGPTPDFEGPSGVRVINDHNESHTARITVETDGRTVFDRRISVDGQSSTTIPEQMPGRKLLGRRTYTVSAELETGVSTTREFEYDGMHRFVLRIEEDGSLELSTYEPV</sequence>